<dbReference type="AlphaFoldDB" id="A0AAW0J9Z0"/>
<proteinExistence type="predicted"/>
<dbReference type="EMBL" id="PKMF04000642">
    <property type="protein sequence ID" value="KAK7823154.1"/>
    <property type="molecule type" value="Genomic_DNA"/>
</dbReference>
<gene>
    <name evidence="1" type="ORF">CFP56_035732</name>
</gene>
<organism evidence="1 2">
    <name type="scientific">Quercus suber</name>
    <name type="common">Cork oak</name>
    <dbReference type="NCBI Taxonomy" id="58331"/>
    <lineage>
        <taxon>Eukaryota</taxon>
        <taxon>Viridiplantae</taxon>
        <taxon>Streptophyta</taxon>
        <taxon>Embryophyta</taxon>
        <taxon>Tracheophyta</taxon>
        <taxon>Spermatophyta</taxon>
        <taxon>Magnoliopsida</taxon>
        <taxon>eudicotyledons</taxon>
        <taxon>Gunneridae</taxon>
        <taxon>Pentapetalae</taxon>
        <taxon>rosids</taxon>
        <taxon>fabids</taxon>
        <taxon>Fagales</taxon>
        <taxon>Fagaceae</taxon>
        <taxon>Quercus</taxon>
    </lineage>
</organism>
<comment type="caution">
    <text evidence="1">The sequence shown here is derived from an EMBL/GenBank/DDBJ whole genome shotgun (WGS) entry which is preliminary data.</text>
</comment>
<accession>A0AAW0J9Z0</accession>
<name>A0AAW0J9Z0_QUESU</name>
<protein>
    <submittedName>
        <fullName evidence="1">Uncharacterized protein</fullName>
    </submittedName>
</protein>
<evidence type="ECO:0000313" key="1">
    <source>
        <dbReference type="EMBL" id="KAK7823154.1"/>
    </source>
</evidence>
<keyword evidence="2" id="KW-1185">Reference proteome</keyword>
<evidence type="ECO:0000313" key="2">
    <source>
        <dbReference type="Proteomes" id="UP000237347"/>
    </source>
</evidence>
<reference evidence="1 2" key="1">
    <citation type="journal article" date="2018" name="Sci. Data">
        <title>The draft genome sequence of cork oak.</title>
        <authorList>
            <person name="Ramos A.M."/>
            <person name="Usie A."/>
            <person name="Barbosa P."/>
            <person name="Barros P.M."/>
            <person name="Capote T."/>
            <person name="Chaves I."/>
            <person name="Simoes F."/>
            <person name="Abreu I."/>
            <person name="Carrasquinho I."/>
            <person name="Faro C."/>
            <person name="Guimaraes J.B."/>
            <person name="Mendonca D."/>
            <person name="Nobrega F."/>
            <person name="Rodrigues L."/>
            <person name="Saibo N.J.M."/>
            <person name="Varela M.C."/>
            <person name="Egas C."/>
            <person name="Matos J."/>
            <person name="Miguel C.M."/>
            <person name="Oliveira M.M."/>
            <person name="Ricardo C.P."/>
            <person name="Goncalves S."/>
        </authorList>
    </citation>
    <scope>NUCLEOTIDE SEQUENCE [LARGE SCALE GENOMIC DNA]</scope>
    <source>
        <strain evidence="2">cv. HL8</strain>
    </source>
</reference>
<dbReference type="Proteomes" id="UP000237347">
    <property type="component" value="Unassembled WGS sequence"/>
</dbReference>
<sequence>MTQTDQQKSKTTPLCPFPFQWPIHPLLLYVKESSKNTQYKDPWKPLSPYSFFQSLFIVPSLSKTMKYMM</sequence>